<dbReference type="InterPro" id="IPR012349">
    <property type="entry name" value="Split_barrel_FMN-bd"/>
</dbReference>
<dbReference type="InterPro" id="IPR004378">
    <property type="entry name" value="F420H2_quin_Rdtase"/>
</dbReference>
<dbReference type="OrthoDB" id="8225825at2"/>
<comment type="similarity">
    <text evidence="1">Belongs to the F420H(2)-dependent quinone reductase family.</text>
</comment>
<evidence type="ECO:0000256" key="2">
    <source>
        <dbReference type="ARBA" id="ARBA00049106"/>
    </source>
</evidence>
<dbReference type="AlphaFoldDB" id="A0A4Q4Z225"/>
<organism evidence="4 5">
    <name type="scientific">Nocardioides guangzhouensis</name>
    <dbReference type="NCBI Taxonomy" id="2497878"/>
    <lineage>
        <taxon>Bacteria</taxon>
        <taxon>Bacillati</taxon>
        <taxon>Actinomycetota</taxon>
        <taxon>Actinomycetes</taxon>
        <taxon>Propionibacteriales</taxon>
        <taxon>Nocardioidaceae</taxon>
        <taxon>Nocardioides</taxon>
    </lineage>
</organism>
<dbReference type="Proteomes" id="UP000295198">
    <property type="component" value="Unassembled WGS sequence"/>
</dbReference>
<proteinExistence type="inferred from homology"/>
<dbReference type="PANTHER" id="PTHR39428">
    <property type="entry name" value="F420H(2)-DEPENDENT QUINONE REDUCTASE RV1261C"/>
    <property type="match status" value="1"/>
</dbReference>
<accession>A0A4Q4Z225</accession>
<comment type="catalytic activity">
    <reaction evidence="2">
        <text>oxidized coenzyme F420-(gamma-L-Glu)(n) + a quinol + H(+) = reduced coenzyme F420-(gamma-L-Glu)(n) + a quinone</text>
        <dbReference type="Rhea" id="RHEA:39663"/>
        <dbReference type="Rhea" id="RHEA-COMP:12939"/>
        <dbReference type="Rhea" id="RHEA-COMP:14378"/>
        <dbReference type="ChEBI" id="CHEBI:15378"/>
        <dbReference type="ChEBI" id="CHEBI:24646"/>
        <dbReference type="ChEBI" id="CHEBI:132124"/>
        <dbReference type="ChEBI" id="CHEBI:133980"/>
        <dbReference type="ChEBI" id="CHEBI:139511"/>
    </reaction>
</comment>
<dbReference type="GO" id="GO:0070967">
    <property type="term" value="F:coenzyme F420 binding"/>
    <property type="evidence" value="ECO:0007669"/>
    <property type="project" value="TreeGrafter"/>
</dbReference>
<keyword evidence="5" id="KW-1185">Reference proteome</keyword>
<dbReference type="Pfam" id="PF04075">
    <property type="entry name" value="F420H2_quin_red"/>
    <property type="match status" value="1"/>
</dbReference>
<comment type="caution">
    <text evidence="4">The sequence shown here is derived from an EMBL/GenBank/DDBJ whole genome shotgun (WGS) entry which is preliminary data.</text>
</comment>
<protein>
    <submittedName>
        <fullName evidence="4">DUF385 domain-containing protein</fullName>
    </submittedName>
</protein>
<evidence type="ECO:0000256" key="3">
    <source>
        <dbReference type="SAM" id="MobiDB-lite"/>
    </source>
</evidence>
<gene>
    <name evidence="4" type="ORF">EKO23_23900</name>
</gene>
<dbReference type="PANTHER" id="PTHR39428:SF1">
    <property type="entry name" value="F420H(2)-DEPENDENT QUINONE REDUCTASE RV1261C"/>
    <property type="match status" value="1"/>
</dbReference>
<dbReference type="EMBL" id="SDKM01000074">
    <property type="protein sequence ID" value="RYP81215.1"/>
    <property type="molecule type" value="Genomic_DNA"/>
</dbReference>
<dbReference type="Gene3D" id="2.30.110.10">
    <property type="entry name" value="Electron Transport, Fmn-binding Protein, Chain A"/>
    <property type="match status" value="1"/>
</dbReference>
<reference evidence="4 5" key="1">
    <citation type="submission" date="2019-01" db="EMBL/GenBank/DDBJ databases">
        <title>Nocardioides guangzhouensis sp. nov., an actinobacterium isolated from soil.</title>
        <authorList>
            <person name="Fu Y."/>
            <person name="Cai Y."/>
            <person name="Lin Z."/>
            <person name="Chen P."/>
        </authorList>
    </citation>
    <scope>NUCLEOTIDE SEQUENCE [LARGE SCALE GENOMIC DNA]</scope>
    <source>
        <strain evidence="4 5">130</strain>
    </source>
</reference>
<sequence>MFAHVLHRIDRLVFRLSGGRRTASAIPSGLPVIMLTTTGARTGLPRTVPVLGFAVVDDIAVAPGNFGKAADPGWCHNLRREPRAHHGRWGTVLAGCRRTRGRGAPGRLADRLEGLPGRLGLRKASWYSNDRRLPAPDGITMRPRAGGSRSLRPHRPREVCADSCQHSPSSSAHHAWSGCGTCARRRPARGDGAGGTTCQAGPTV</sequence>
<evidence type="ECO:0000313" key="5">
    <source>
        <dbReference type="Proteomes" id="UP000295198"/>
    </source>
</evidence>
<dbReference type="GO" id="GO:0016491">
    <property type="term" value="F:oxidoreductase activity"/>
    <property type="evidence" value="ECO:0007669"/>
    <property type="project" value="InterPro"/>
</dbReference>
<dbReference type="GO" id="GO:0005886">
    <property type="term" value="C:plasma membrane"/>
    <property type="evidence" value="ECO:0007669"/>
    <property type="project" value="TreeGrafter"/>
</dbReference>
<evidence type="ECO:0000256" key="1">
    <source>
        <dbReference type="ARBA" id="ARBA00008710"/>
    </source>
</evidence>
<name>A0A4Q4Z225_9ACTN</name>
<feature type="region of interest" description="Disordered" evidence="3">
    <location>
        <begin position="132"/>
        <end position="155"/>
    </location>
</feature>
<evidence type="ECO:0000313" key="4">
    <source>
        <dbReference type="EMBL" id="RYP81215.1"/>
    </source>
</evidence>